<evidence type="ECO:0000313" key="3">
    <source>
        <dbReference type="Proteomes" id="UP000293852"/>
    </source>
</evidence>
<dbReference type="Proteomes" id="UP000293852">
    <property type="component" value="Unassembled WGS sequence"/>
</dbReference>
<dbReference type="EMBL" id="SGWX01000001">
    <property type="protein sequence ID" value="RZS60746.1"/>
    <property type="molecule type" value="Genomic_DNA"/>
</dbReference>
<evidence type="ECO:0000259" key="1">
    <source>
        <dbReference type="Pfam" id="PF11774"/>
    </source>
</evidence>
<name>A0A4Q7LZC3_9MICO</name>
<dbReference type="Gene3D" id="3.30.60.230">
    <property type="entry name" value="Lsr2, dimerization domain"/>
    <property type="match status" value="1"/>
</dbReference>
<sequence length="95" mass="10316">MVRTTRLETLSDLSGASGAFPVTFSFEGSAYTVDVTDAEWATLSGVLDPYIKAGREVTAAGKACQGRSQPDSAQPRCALEIWCWCPRCYGWDLFA</sequence>
<dbReference type="GO" id="GO:0003677">
    <property type="term" value="F:DNA binding"/>
    <property type="evidence" value="ECO:0007669"/>
    <property type="project" value="InterPro"/>
</dbReference>
<dbReference type="OrthoDB" id="4113332at2"/>
<dbReference type="InterPro" id="IPR042261">
    <property type="entry name" value="Lsr2-like_dimerization"/>
</dbReference>
<proteinExistence type="predicted"/>
<comment type="caution">
    <text evidence="2">The sequence shown here is derived from an EMBL/GenBank/DDBJ whole genome shotgun (WGS) entry which is preliminary data.</text>
</comment>
<dbReference type="AlphaFoldDB" id="A0A4Q7LZC3"/>
<dbReference type="RefSeq" id="WP_130412904.1">
    <property type="nucleotide sequence ID" value="NZ_SGWX01000001.1"/>
</dbReference>
<dbReference type="InterPro" id="IPR024412">
    <property type="entry name" value="Lsr2_dim_dom"/>
</dbReference>
<dbReference type="Pfam" id="PF11774">
    <property type="entry name" value="Lsr2"/>
    <property type="match status" value="1"/>
</dbReference>
<evidence type="ECO:0000313" key="2">
    <source>
        <dbReference type="EMBL" id="RZS60746.1"/>
    </source>
</evidence>
<organism evidence="2 3">
    <name type="scientific">Xylanimonas ulmi</name>
    <dbReference type="NCBI Taxonomy" id="228973"/>
    <lineage>
        <taxon>Bacteria</taxon>
        <taxon>Bacillati</taxon>
        <taxon>Actinomycetota</taxon>
        <taxon>Actinomycetes</taxon>
        <taxon>Micrococcales</taxon>
        <taxon>Promicromonosporaceae</taxon>
        <taxon>Xylanimonas</taxon>
    </lineage>
</organism>
<gene>
    <name evidence="2" type="ORF">EV386_1024</name>
</gene>
<keyword evidence="3" id="KW-1185">Reference proteome</keyword>
<feature type="domain" description="Lsr2 dimerization" evidence="1">
    <location>
        <begin position="1"/>
        <end position="57"/>
    </location>
</feature>
<accession>A0A4Q7LZC3</accession>
<reference evidence="2 3" key="1">
    <citation type="submission" date="2019-02" db="EMBL/GenBank/DDBJ databases">
        <title>Sequencing the genomes of 1000 actinobacteria strains.</title>
        <authorList>
            <person name="Klenk H.-P."/>
        </authorList>
    </citation>
    <scope>NUCLEOTIDE SEQUENCE [LARGE SCALE GENOMIC DNA]</scope>
    <source>
        <strain evidence="2 3">DSM 16932</strain>
    </source>
</reference>
<protein>
    <submittedName>
        <fullName evidence="2">Lsr2 protein</fullName>
    </submittedName>
</protein>